<dbReference type="Pfam" id="PF13510">
    <property type="entry name" value="Fer2_4"/>
    <property type="match status" value="1"/>
</dbReference>
<proteinExistence type="predicted"/>
<dbReference type="Proteomes" id="UP001600943">
    <property type="component" value="Unassembled WGS sequence"/>
</dbReference>
<evidence type="ECO:0000256" key="1">
    <source>
        <dbReference type="ARBA" id="ARBA00022723"/>
    </source>
</evidence>
<feature type="domain" description="2Fe-2S ferredoxin-type" evidence="4">
    <location>
        <begin position="10"/>
        <end position="88"/>
    </location>
</feature>
<dbReference type="InterPro" id="IPR006058">
    <property type="entry name" value="2Fe2S_fd_BS"/>
</dbReference>
<dbReference type="InterPro" id="IPR017900">
    <property type="entry name" value="4Fe4S_Fe_S_CS"/>
</dbReference>
<evidence type="ECO:0000256" key="2">
    <source>
        <dbReference type="ARBA" id="ARBA00023004"/>
    </source>
</evidence>
<name>A0ABQ0B3N7_9FIRM</name>
<evidence type="ECO:0008006" key="8">
    <source>
        <dbReference type="Google" id="ProtNLM"/>
    </source>
</evidence>
<dbReference type="PROSITE" id="PS00198">
    <property type="entry name" value="4FE4S_FER_1"/>
    <property type="match status" value="1"/>
</dbReference>
<dbReference type="InterPro" id="IPR036010">
    <property type="entry name" value="2Fe-2S_ferredoxin-like_sf"/>
</dbReference>
<keyword evidence="7" id="KW-1185">Reference proteome</keyword>
<dbReference type="Pfam" id="PF12838">
    <property type="entry name" value="Fer4_7"/>
    <property type="match status" value="1"/>
</dbReference>
<evidence type="ECO:0000313" key="7">
    <source>
        <dbReference type="Proteomes" id="UP001600943"/>
    </source>
</evidence>
<evidence type="ECO:0000259" key="4">
    <source>
        <dbReference type="PROSITE" id="PS51085"/>
    </source>
</evidence>
<dbReference type="InterPro" id="IPR017896">
    <property type="entry name" value="4Fe4S_Fe-S-bd"/>
</dbReference>
<dbReference type="EMBL" id="BAABYW010000001">
    <property type="protein sequence ID" value="GAA6406069.1"/>
    <property type="molecule type" value="Genomic_DNA"/>
</dbReference>
<evidence type="ECO:0000256" key="3">
    <source>
        <dbReference type="ARBA" id="ARBA00023014"/>
    </source>
</evidence>
<keyword evidence="2" id="KW-0408">Iron</keyword>
<accession>A0ABQ0B3N7</accession>
<comment type="caution">
    <text evidence="6">The sequence shown here is derived from an EMBL/GenBank/DDBJ whole genome shotgun (WGS) entry which is preliminary data.</text>
</comment>
<gene>
    <name evidence="6" type="ORF">K040078D81_01860</name>
</gene>
<dbReference type="PROSITE" id="PS51379">
    <property type="entry name" value="4FE4S_FER_2"/>
    <property type="match status" value="2"/>
</dbReference>
<dbReference type="SUPFAM" id="SSF54292">
    <property type="entry name" value="2Fe-2S ferredoxin-like"/>
    <property type="match status" value="1"/>
</dbReference>
<feature type="domain" description="4Fe-4S ferredoxin-type" evidence="5">
    <location>
        <begin position="106"/>
        <end position="137"/>
    </location>
</feature>
<dbReference type="PROSITE" id="PS51085">
    <property type="entry name" value="2FE2S_FER_2"/>
    <property type="match status" value="1"/>
</dbReference>
<dbReference type="PROSITE" id="PS00197">
    <property type="entry name" value="2FE2S_FER_1"/>
    <property type="match status" value="1"/>
</dbReference>
<dbReference type="Gene3D" id="3.30.70.20">
    <property type="match status" value="1"/>
</dbReference>
<dbReference type="SUPFAM" id="SSF46548">
    <property type="entry name" value="alpha-helical ferredoxin"/>
    <property type="match status" value="1"/>
</dbReference>
<evidence type="ECO:0000259" key="5">
    <source>
        <dbReference type="PROSITE" id="PS51379"/>
    </source>
</evidence>
<dbReference type="InterPro" id="IPR001041">
    <property type="entry name" value="2Fe-2S_ferredoxin-type"/>
</dbReference>
<reference evidence="6 7" key="1">
    <citation type="submission" date="2024-04" db="EMBL/GenBank/DDBJ databases">
        <title>Defined microbial consortia suppress multidrug-resistant proinflammatory Enterobacteriaceae via ecological control.</title>
        <authorList>
            <person name="Furuichi M."/>
            <person name="Kawaguchi T."/>
            <person name="Pust M."/>
            <person name="Yasuma K."/>
            <person name="Plichta D."/>
            <person name="Hasegawa N."/>
            <person name="Ohya T."/>
            <person name="Bhattarai S."/>
            <person name="Sasajima S."/>
            <person name="Aoto Y."/>
            <person name="Tuganbaev T."/>
            <person name="Yaginuma M."/>
            <person name="Ueda M."/>
            <person name="Okahashi N."/>
            <person name="Amafuji K."/>
            <person name="Kiridooshi Y."/>
            <person name="Sugita K."/>
            <person name="Strazar M."/>
            <person name="Skelly A."/>
            <person name="Suda W."/>
            <person name="Hattori M."/>
            <person name="Nakamoto N."/>
            <person name="Caballero S."/>
            <person name="Norman J."/>
            <person name="Olle B."/>
            <person name="Tanoue T."/>
            <person name="Arita M."/>
            <person name="Bucci V."/>
            <person name="Atarashi K."/>
            <person name="Xavier R."/>
            <person name="Honda K."/>
        </authorList>
    </citation>
    <scope>NUCLEOTIDE SEQUENCE [LARGE SCALE GENOMIC DNA]</scope>
    <source>
        <strain evidence="7">k04-0078-D8-1</strain>
    </source>
</reference>
<keyword evidence="3" id="KW-0411">Iron-sulfur</keyword>
<sequence>MKGLIPIMEKMVNVFFFGKKYSVPADLTIMTAMEYAGYTLKRGCGCRHGFCGACATIYRIKGKNELKTCLACQTQVEEGMYVASIPFFPTDKRTYDIEEIKPTQQIMMELYPEIYSCIGCNACTKACTQDLNVMQYIAYAQRGEFEKCAEESFDCVSCGCCSVRCPAGISHPMVGLLARRLTGKYIAPETKHLENRVEEIHKGAYDELIEQIMEKPITEMQELYNTREIEK</sequence>
<feature type="domain" description="4Fe-4S ferredoxin-type" evidence="5">
    <location>
        <begin position="145"/>
        <end position="175"/>
    </location>
</feature>
<protein>
    <recommendedName>
        <fullName evidence="8">4Fe-4S ferredoxin</fullName>
    </recommendedName>
</protein>
<evidence type="ECO:0000313" key="6">
    <source>
        <dbReference type="EMBL" id="GAA6406069.1"/>
    </source>
</evidence>
<organism evidence="6 7">
    <name type="scientific">Blautia hominis</name>
    <dbReference type="NCBI Taxonomy" id="2025493"/>
    <lineage>
        <taxon>Bacteria</taxon>
        <taxon>Bacillati</taxon>
        <taxon>Bacillota</taxon>
        <taxon>Clostridia</taxon>
        <taxon>Lachnospirales</taxon>
        <taxon>Lachnospiraceae</taxon>
        <taxon>Blautia</taxon>
    </lineage>
</organism>
<keyword evidence="1" id="KW-0479">Metal-binding</keyword>
<dbReference type="CDD" id="cd00207">
    <property type="entry name" value="fer2"/>
    <property type="match status" value="1"/>
</dbReference>